<dbReference type="Pfam" id="PF00313">
    <property type="entry name" value="CSD"/>
    <property type="match status" value="1"/>
</dbReference>
<feature type="domain" description="CSD" evidence="4">
    <location>
        <begin position="2"/>
        <end position="67"/>
    </location>
</feature>
<feature type="transmembrane region" description="Helical" evidence="3">
    <location>
        <begin position="89"/>
        <end position="107"/>
    </location>
</feature>
<dbReference type="InterPro" id="IPR010718">
    <property type="entry name" value="DUF1294"/>
</dbReference>
<keyword evidence="3" id="KW-0812">Transmembrane</keyword>
<dbReference type="InterPro" id="IPR011129">
    <property type="entry name" value="CSD"/>
</dbReference>
<dbReference type="InterPro" id="IPR002059">
    <property type="entry name" value="CSP_DNA-bd"/>
</dbReference>
<dbReference type="Pfam" id="PF06961">
    <property type="entry name" value="DUF1294"/>
    <property type="match status" value="1"/>
</dbReference>
<dbReference type="PANTHER" id="PTHR12962:SF1">
    <property type="entry name" value="COLD SHOCK DOMAIN-CONTAINING PROTEIN CG9705"/>
    <property type="match status" value="1"/>
</dbReference>
<comment type="caution">
    <text evidence="5">The sequence shown here is derived from an EMBL/GenBank/DDBJ whole genome shotgun (WGS) entry which is preliminary data.</text>
</comment>
<dbReference type="InterPro" id="IPR019844">
    <property type="entry name" value="CSD_CS"/>
</dbReference>
<dbReference type="EMBL" id="JBEPSH010000015">
    <property type="protein sequence ID" value="MET4580252.1"/>
    <property type="molecule type" value="Genomic_DNA"/>
</dbReference>
<dbReference type="RefSeq" id="WP_354449032.1">
    <property type="nucleotide sequence ID" value="NZ_JBEPSH010000015.1"/>
</dbReference>
<evidence type="ECO:0000313" key="5">
    <source>
        <dbReference type="EMBL" id="MET4580252.1"/>
    </source>
</evidence>
<organism evidence="5 6">
    <name type="scientific">Ottowia thiooxydans</name>
    <dbReference type="NCBI Taxonomy" id="219182"/>
    <lineage>
        <taxon>Bacteria</taxon>
        <taxon>Pseudomonadati</taxon>
        <taxon>Pseudomonadota</taxon>
        <taxon>Betaproteobacteria</taxon>
        <taxon>Burkholderiales</taxon>
        <taxon>Comamonadaceae</taxon>
        <taxon>Ottowia</taxon>
    </lineage>
</organism>
<name>A0ABV2QH57_9BURK</name>
<evidence type="ECO:0000256" key="2">
    <source>
        <dbReference type="RuleBase" id="RU000408"/>
    </source>
</evidence>
<dbReference type="SUPFAM" id="SSF50249">
    <property type="entry name" value="Nucleic acid-binding proteins"/>
    <property type="match status" value="1"/>
</dbReference>
<keyword evidence="6" id="KW-1185">Reference proteome</keyword>
<feature type="transmembrane region" description="Helical" evidence="3">
    <location>
        <begin position="113"/>
        <end position="131"/>
    </location>
</feature>
<evidence type="ECO:0000259" key="4">
    <source>
        <dbReference type="PROSITE" id="PS51857"/>
    </source>
</evidence>
<feature type="transmembrane region" description="Helical" evidence="3">
    <location>
        <begin position="178"/>
        <end position="196"/>
    </location>
</feature>
<comment type="subcellular location">
    <subcellularLocation>
        <location evidence="2">Cytoplasm</location>
    </subcellularLocation>
</comment>
<evidence type="ECO:0000256" key="1">
    <source>
        <dbReference type="ARBA" id="ARBA00022553"/>
    </source>
</evidence>
<keyword evidence="3" id="KW-0472">Membrane</keyword>
<reference evidence="5 6" key="1">
    <citation type="submission" date="2024-06" db="EMBL/GenBank/DDBJ databases">
        <title>Sorghum-associated microbial communities from plants grown in Nebraska, USA.</title>
        <authorList>
            <person name="Schachtman D."/>
        </authorList>
    </citation>
    <scope>NUCLEOTIDE SEQUENCE [LARGE SCALE GENOMIC DNA]</scope>
    <source>
        <strain evidence="5 6">2709</strain>
    </source>
</reference>
<dbReference type="CDD" id="cd04458">
    <property type="entry name" value="CSP_CDS"/>
    <property type="match status" value="1"/>
</dbReference>
<gene>
    <name evidence="5" type="ORF">ABIE13_005392</name>
</gene>
<dbReference type="Gene3D" id="2.40.50.140">
    <property type="entry name" value="Nucleic acid-binding proteins"/>
    <property type="match status" value="1"/>
</dbReference>
<dbReference type="Proteomes" id="UP001549320">
    <property type="component" value="Unassembled WGS sequence"/>
</dbReference>
<dbReference type="PANTHER" id="PTHR12962">
    <property type="entry name" value="CALCIUM-REGULATED HEAT STABLE PROTEIN CRHSP-24-RELATED"/>
    <property type="match status" value="1"/>
</dbReference>
<dbReference type="InterPro" id="IPR012340">
    <property type="entry name" value="NA-bd_OB-fold"/>
</dbReference>
<proteinExistence type="predicted"/>
<dbReference type="InterPro" id="IPR052069">
    <property type="entry name" value="Ca-reg_mRNA-binding_domain"/>
</dbReference>
<accession>A0ABV2QH57</accession>
<dbReference type="PROSITE" id="PS51857">
    <property type="entry name" value="CSD_2"/>
    <property type="match status" value="1"/>
</dbReference>
<dbReference type="PROSITE" id="PS00352">
    <property type="entry name" value="CSD_1"/>
    <property type="match status" value="1"/>
</dbReference>
<keyword evidence="1" id="KW-0597">Phosphoprotein</keyword>
<dbReference type="SMART" id="SM00357">
    <property type="entry name" value="CSP"/>
    <property type="match status" value="1"/>
</dbReference>
<evidence type="ECO:0000256" key="3">
    <source>
        <dbReference type="SAM" id="Phobius"/>
    </source>
</evidence>
<keyword evidence="3" id="KW-1133">Transmembrane helix</keyword>
<protein>
    <submittedName>
        <fullName evidence="5">Uncharacterized membrane protein YsdA (DUF1294 family)/cold shock CspA family protein</fullName>
    </submittedName>
</protein>
<sequence length="205" mass="23068">MQFDGTIKSWNDERGFGFIEPDQGGQEIFVHIKAFRDLRERPQANQRVRFQVELSPQGKKRALQVELLRQRRAAAVPVRKNGSAQWGRASLFALPVFAVVILLGYLLGRPPRWLPWVYLAASAITFAAYGLDKSAAKRGAWRTPEQTLHILALVGGWPGALVAQQVFRHKSSKSEFRAVFWCTVVLNIAAFCFLASPHAQSIRNL</sequence>
<evidence type="ECO:0000313" key="6">
    <source>
        <dbReference type="Proteomes" id="UP001549320"/>
    </source>
</evidence>